<dbReference type="EMBL" id="OBQK01000001">
    <property type="protein sequence ID" value="SOC52326.1"/>
    <property type="molecule type" value="Genomic_DNA"/>
</dbReference>
<gene>
    <name evidence="8" type="ORF">SAMN05421879_101490</name>
</gene>
<dbReference type="GO" id="GO:0003677">
    <property type="term" value="F:DNA binding"/>
    <property type="evidence" value="ECO:0007669"/>
    <property type="project" value="TreeGrafter"/>
</dbReference>
<reference evidence="9" key="1">
    <citation type="submission" date="2017-08" db="EMBL/GenBank/DDBJ databases">
        <authorList>
            <person name="Varghese N."/>
            <person name="Submissions S."/>
        </authorList>
    </citation>
    <scope>NUCLEOTIDE SEQUENCE [LARGE SCALE GENOMIC DNA]</scope>
    <source>
        <strain evidence="9">USBA17B2</strain>
    </source>
</reference>
<evidence type="ECO:0000256" key="6">
    <source>
        <dbReference type="RuleBase" id="RU000416"/>
    </source>
</evidence>
<evidence type="ECO:0000313" key="8">
    <source>
        <dbReference type="EMBL" id="SOC52326.1"/>
    </source>
</evidence>
<dbReference type="PANTHER" id="PTHR10629:SF52">
    <property type="entry name" value="DNA (CYTOSINE-5)-METHYLTRANSFERASE 1"/>
    <property type="match status" value="1"/>
</dbReference>
<dbReference type="Gene3D" id="3.90.120.10">
    <property type="entry name" value="DNA Methylase, subunit A, domain 2"/>
    <property type="match status" value="1"/>
</dbReference>
<sequence length="388" mass="42157">MTREAGAPRARARQVGYPSPARIVSVRLSPSYPTYSAGVTRQFRIVDLFSGCGGMTTGFAETGLFTPVAAVELDQSAAATYALNHGEHVYVGDINAWVRGSTPRADVIVGGPPCQGFSALGKKDPKDPRNGLWDAYAEAVRKIRPAFFVLENVPQFVKSQQYAALQRETTSRGRLTGWELEAHVVNAANYGTAQNRRRAVVIGRRSGVRPIGLPPSTAAALTVQEVLTAVPASPLPTSLPASRVTVNGAVAAGPFRTTDLHFSRRPSTADMARYRAIPPGGDRRDLPPELMHRCWREHGSGRGDVMGRLHWGKPAVTIRTEFFRPEKGRFLHPVEHRPITHLEAALIQGFPRDFLWAGTPASIARQIGNAVPPPLARALAEHLAKRLV</sequence>
<keyword evidence="9" id="KW-1185">Reference proteome</keyword>
<dbReference type="InterPro" id="IPR031303">
    <property type="entry name" value="C5_meth_CS"/>
</dbReference>
<dbReference type="InterPro" id="IPR050390">
    <property type="entry name" value="C5-Methyltransferase"/>
</dbReference>
<dbReference type="PANTHER" id="PTHR10629">
    <property type="entry name" value="CYTOSINE-SPECIFIC METHYLTRANSFERASE"/>
    <property type="match status" value="1"/>
</dbReference>
<dbReference type="PRINTS" id="PR00105">
    <property type="entry name" value="C5METTRFRASE"/>
</dbReference>
<dbReference type="Gene3D" id="3.40.50.150">
    <property type="entry name" value="Vaccinia Virus protein VP39"/>
    <property type="match status" value="1"/>
</dbReference>
<evidence type="ECO:0000256" key="2">
    <source>
        <dbReference type="ARBA" id="ARBA00022679"/>
    </source>
</evidence>
<dbReference type="GO" id="GO:0003886">
    <property type="term" value="F:DNA (cytosine-5-)-methyltransferase activity"/>
    <property type="evidence" value="ECO:0007669"/>
    <property type="project" value="UniProtKB-EC"/>
</dbReference>
<evidence type="ECO:0000256" key="4">
    <source>
        <dbReference type="ARBA" id="ARBA00022747"/>
    </source>
</evidence>
<dbReference type="PROSITE" id="PS00095">
    <property type="entry name" value="C5_MTASE_2"/>
    <property type="match status" value="1"/>
</dbReference>
<dbReference type="GO" id="GO:0044027">
    <property type="term" value="P:negative regulation of gene expression via chromosomal CpG island methylation"/>
    <property type="evidence" value="ECO:0007669"/>
    <property type="project" value="TreeGrafter"/>
</dbReference>
<evidence type="ECO:0000256" key="3">
    <source>
        <dbReference type="ARBA" id="ARBA00022691"/>
    </source>
</evidence>
<dbReference type="GO" id="GO:0032259">
    <property type="term" value="P:methylation"/>
    <property type="evidence" value="ECO:0007669"/>
    <property type="project" value="UniProtKB-KW"/>
</dbReference>
<evidence type="ECO:0000256" key="1">
    <source>
        <dbReference type="ARBA" id="ARBA00022603"/>
    </source>
</evidence>
<keyword evidence="3 5" id="KW-0949">S-adenosyl-L-methionine</keyword>
<evidence type="ECO:0000313" key="9">
    <source>
        <dbReference type="Proteomes" id="UP000219688"/>
    </source>
</evidence>
<dbReference type="InterPro" id="IPR001525">
    <property type="entry name" value="C5_MeTfrase"/>
</dbReference>
<proteinExistence type="inferred from homology"/>
<organism evidence="8 9">
    <name type="scientific">Ornithinimicrobium cerasi</name>
    <dbReference type="NCBI Taxonomy" id="2248773"/>
    <lineage>
        <taxon>Bacteria</taxon>
        <taxon>Bacillati</taxon>
        <taxon>Actinomycetota</taxon>
        <taxon>Actinomycetes</taxon>
        <taxon>Micrococcales</taxon>
        <taxon>Ornithinimicrobiaceae</taxon>
        <taxon>Ornithinimicrobium</taxon>
    </lineage>
</organism>
<dbReference type="InterPro" id="IPR018117">
    <property type="entry name" value="C5_DNA_meth_AS"/>
</dbReference>
<evidence type="ECO:0000256" key="7">
    <source>
        <dbReference type="RuleBase" id="RU000417"/>
    </source>
</evidence>
<keyword evidence="1 5" id="KW-0489">Methyltransferase</keyword>
<dbReference type="EC" id="2.1.1.37" evidence="7"/>
<comment type="similarity">
    <text evidence="5 6">Belongs to the class I-like SAM-binding methyltransferase superfamily. C5-methyltransferase family.</text>
</comment>
<evidence type="ECO:0000256" key="5">
    <source>
        <dbReference type="PROSITE-ProRule" id="PRU01016"/>
    </source>
</evidence>
<dbReference type="GO" id="GO:0009307">
    <property type="term" value="P:DNA restriction-modification system"/>
    <property type="evidence" value="ECO:0007669"/>
    <property type="project" value="UniProtKB-KW"/>
</dbReference>
<dbReference type="Pfam" id="PF00145">
    <property type="entry name" value="DNA_methylase"/>
    <property type="match status" value="1"/>
</dbReference>
<name>A0A285VGP8_9MICO</name>
<dbReference type="PROSITE" id="PS51679">
    <property type="entry name" value="SAM_MT_C5"/>
    <property type="match status" value="1"/>
</dbReference>
<protein>
    <recommendedName>
        <fullName evidence="7">Cytosine-specific methyltransferase</fullName>
        <ecNumber evidence="7">2.1.1.37</ecNumber>
    </recommendedName>
</protein>
<keyword evidence="2 5" id="KW-0808">Transferase</keyword>
<comment type="catalytic activity">
    <reaction evidence="7">
        <text>a 2'-deoxycytidine in DNA + S-adenosyl-L-methionine = a 5-methyl-2'-deoxycytidine in DNA + S-adenosyl-L-homocysteine + H(+)</text>
        <dbReference type="Rhea" id="RHEA:13681"/>
        <dbReference type="Rhea" id="RHEA-COMP:11369"/>
        <dbReference type="Rhea" id="RHEA-COMP:11370"/>
        <dbReference type="ChEBI" id="CHEBI:15378"/>
        <dbReference type="ChEBI" id="CHEBI:57856"/>
        <dbReference type="ChEBI" id="CHEBI:59789"/>
        <dbReference type="ChEBI" id="CHEBI:85452"/>
        <dbReference type="ChEBI" id="CHEBI:85454"/>
        <dbReference type="EC" id="2.1.1.37"/>
    </reaction>
</comment>
<dbReference type="NCBIfam" id="TIGR00675">
    <property type="entry name" value="dcm"/>
    <property type="match status" value="1"/>
</dbReference>
<dbReference type="PROSITE" id="PS00094">
    <property type="entry name" value="C5_MTASE_1"/>
    <property type="match status" value="1"/>
</dbReference>
<dbReference type="SUPFAM" id="SSF53335">
    <property type="entry name" value="S-adenosyl-L-methionine-dependent methyltransferases"/>
    <property type="match status" value="1"/>
</dbReference>
<dbReference type="InterPro" id="IPR029063">
    <property type="entry name" value="SAM-dependent_MTases_sf"/>
</dbReference>
<keyword evidence="4" id="KW-0680">Restriction system</keyword>
<dbReference type="Proteomes" id="UP000219688">
    <property type="component" value="Unassembled WGS sequence"/>
</dbReference>
<dbReference type="AlphaFoldDB" id="A0A285VGP8"/>
<accession>A0A285VGP8</accession>
<feature type="active site" evidence="5">
    <location>
        <position position="114"/>
    </location>
</feature>